<feature type="domain" description="YrdC-like" evidence="15">
    <location>
        <begin position="3"/>
        <end position="189"/>
    </location>
</feature>
<feature type="binding site" evidence="14">
    <location>
        <position position="141"/>
    </location>
    <ligand>
        <name>ATP</name>
        <dbReference type="ChEBI" id="CHEBI:30616"/>
    </ligand>
</feature>
<comment type="catalytic activity">
    <reaction evidence="12 13">
        <text>L-threonine + hydrogencarbonate + ATP = L-threonylcarbamoyladenylate + diphosphate + H2O</text>
        <dbReference type="Rhea" id="RHEA:36407"/>
        <dbReference type="ChEBI" id="CHEBI:15377"/>
        <dbReference type="ChEBI" id="CHEBI:17544"/>
        <dbReference type="ChEBI" id="CHEBI:30616"/>
        <dbReference type="ChEBI" id="CHEBI:33019"/>
        <dbReference type="ChEBI" id="CHEBI:57926"/>
        <dbReference type="ChEBI" id="CHEBI:73682"/>
        <dbReference type="EC" id="2.7.7.87"/>
    </reaction>
</comment>
<comment type="function">
    <text evidence="13">Required for the formation of a threonylcarbamoyl group on adenosine at position 37 (t(6)A37) in tRNAs that read codons beginning with adenine.</text>
</comment>
<sequence length="321" mass="35306">MISKNIDEAVKILENNQLVAIPTETVYGLAGNAFSDKAITSIFNLKKRPLFNPLIVHIQSINKLSEVAQNIPKDAILLAEKFWPGPLTLVLPKKDYISNLVTAGKDTVAVRVPNHSLTLQLLGKLSFPLVAPSANPFTSISPTTPQHVNRYFKDQLPLILDGGACQHGIESTIVGFENECPVLYRLGALSVEEIETCIGKPLQFSKTKDKRPQAPGMLFKHYAPSTPTFLVNSLQDEVQFIASKDNLKIGLLRFKELSPNVNPEYQEILTATGDLNEAAKNLYAALHRLDHLGLDIILAEKLPSEGLGITLNDKLKRASNK</sequence>
<dbReference type="SUPFAM" id="SSF55821">
    <property type="entry name" value="YrdC/RibB"/>
    <property type="match status" value="1"/>
</dbReference>
<feature type="binding site" evidence="14">
    <location>
        <position position="185"/>
    </location>
    <ligand>
        <name>ATP</name>
        <dbReference type="ChEBI" id="CHEBI:30616"/>
    </ligand>
</feature>
<dbReference type="GO" id="GO:0008033">
    <property type="term" value="P:tRNA processing"/>
    <property type="evidence" value="ECO:0007669"/>
    <property type="project" value="UniProtKB-KW"/>
</dbReference>
<keyword evidence="6 13" id="KW-0808">Transferase</keyword>
<feature type="binding site" evidence="14">
    <location>
        <position position="25"/>
    </location>
    <ligand>
        <name>L-threonine</name>
        <dbReference type="ChEBI" id="CHEBI:57926"/>
    </ligand>
</feature>
<dbReference type="GO" id="GO:0006450">
    <property type="term" value="P:regulation of translational fidelity"/>
    <property type="evidence" value="ECO:0007669"/>
    <property type="project" value="TreeGrafter"/>
</dbReference>
<keyword evidence="9 13" id="KW-0547">Nucleotide-binding</keyword>
<comment type="similarity">
    <text evidence="2 13">Belongs to the SUA5 family.</text>
</comment>
<dbReference type="EMBL" id="BMGL01000010">
    <property type="protein sequence ID" value="GGE18044.1"/>
    <property type="molecule type" value="Genomic_DNA"/>
</dbReference>
<dbReference type="PROSITE" id="PS51163">
    <property type="entry name" value="YRDC"/>
    <property type="match status" value="1"/>
</dbReference>
<dbReference type="Gene3D" id="3.40.50.11030">
    <property type="entry name" value="Threonylcarbamoyl-AMP synthase, C-terminal domain"/>
    <property type="match status" value="1"/>
</dbReference>
<evidence type="ECO:0000256" key="6">
    <source>
        <dbReference type="ARBA" id="ARBA00022679"/>
    </source>
</evidence>
<evidence type="ECO:0000259" key="15">
    <source>
        <dbReference type="PROSITE" id="PS51163"/>
    </source>
</evidence>
<dbReference type="InterPro" id="IPR005145">
    <property type="entry name" value="Sua5_C"/>
</dbReference>
<feature type="binding site" evidence="14">
    <location>
        <position position="107"/>
    </location>
    <ligand>
        <name>ATP</name>
        <dbReference type="ChEBI" id="CHEBI:30616"/>
    </ligand>
</feature>
<evidence type="ECO:0000256" key="3">
    <source>
        <dbReference type="ARBA" id="ARBA00012584"/>
    </source>
</evidence>
<dbReference type="Pfam" id="PF03481">
    <property type="entry name" value="Sua5_C"/>
    <property type="match status" value="1"/>
</dbReference>
<keyword evidence="7 13" id="KW-0819">tRNA processing</keyword>
<dbReference type="NCBIfam" id="TIGR00057">
    <property type="entry name" value="L-threonylcarbamoyladenylate synthase"/>
    <property type="match status" value="1"/>
</dbReference>
<dbReference type="GO" id="GO:0003725">
    <property type="term" value="F:double-stranded RNA binding"/>
    <property type="evidence" value="ECO:0007669"/>
    <property type="project" value="UniProtKB-UniRule"/>
</dbReference>
<dbReference type="PANTHER" id="PTHR17490">
    <property type="entry name" value="SUA5"/>
    <property type="match status" value="1"/>
</dbReference>
<dbReference type="Pfam" id="PF01300">
    <property type="entry name" value="Sua5_yciO_yrdC"/>
    <property type="match status" value="1"/>
</dbReference>
<evidence type="ECO:0000256" key="14">
    <source>
        <dbReference type="PIRSR" id="PIRSR004930-1"/>
    </source>
</evidence>
<evidence type="ECO:0000256" key="11">
    <source>
        <dbReference type="ARBA" id="ARBA00029774"/>
    </source>
</evidence>
<dbReference type="InterPro" id="IPR017945">
    <property type="entry name" value="DHBP_synth_RibB-like_a/b_dom"/>
</dbReference>
<proteinExistence type="inferred from homology"/>
<dbReference type="RefSeq" id="WP_308419939.1">
    <property type="nucleotide sequence ID" value="NZ_BMGL01000010.1"/>
</dbReference>
<dbReference type="InterPro" id="IPR010923">
    <property type="entry name" value="T(6)A37_SUA5"/>
</dbReference>
<dbReference type="GO" id="GO:0005737">
    <property type="term" value="C:cytoplasm"/>
    <property type="evidence" value="ECO:0007669"/>
    <property type="project" value="UniProtKB-SubCell"/>
</dbReference>
<evidence type="ECO:0000256" key="9">
    <source>
        <dbReference type="ARBA" id="ARBA00022741"/>
    </source>
</evidence>
<feature type="binding site" evidence="14">
    <location>
        <position position="171"/>
    </location>
    <ligand>
        <name>L-threonine</name>
        <dbReference type="ChEBI" id="CHEBI:57926"/>
    </ligand>
</feature>
<evidence type="ECO:0000313" key="16">
    <source>
        <dbReference type="EMBL" id="GGE18044.1"/>
    </source>
</evidence>
<dbReference type="InterPro" id="IPR006070">
    <property type="entry name" value="Sua5-like_dom"/>
</dbReference>
<evidence type="ECO:0000256" key="13">
    <source>
        <dbReference type="PIRNR" id="PIRNR004930"/>
    </source>
</evidence>
<comment type="subcellular location">
    <subcellularLocation>
        <location evidence="1 13">Cytoplasm</location>
    </subcellularLocation>
</comment>
<evidence type="ECO:0000256" key="12">
    <source>
        <dbReference type="ARBA" id="ARBA00048366"/>
    </source>
</evidence>
<dbReference type="InterPro" id="IPR038385">
    <property type="entry name" value="Sua5/YwlC_C"/>
</dbReference>
<feature type="binding site" evidence="14">
    <location>
        <position position="57"/>
    </location>
    <ligand>
        <name>L-threonine</name>
        <dbReference type="ChEBI" id="CHEBI:57926"/>
    </ligand>
</feature>
<feature type="binding site" evidence="14">
    <location>
        <position position="222"/>
    </location>
    <ligand>
        <name>ATP</name>
        <dbReference type="ChEBI" id="CHEBI:30616"/>
    </ligand>
</feature>
<dbReference type="Gene3D" id="3.90.870.10">
    <property type="entry name" value="DHBP synthase"/>
    <property type="match status" value="1"/>
</dbReference>
<evidence type="ECO:0000256" key="5">
    <source>
        <dbReference type="ARBA" id="ARBA00022490"/>
    </source>
</evidence>
<keyword evidence="5 13" id="KW-0963">Cytoplasm</keyword>
<dbReference type="Proteomes" id="UP000599688">
    <property type="component" value="Unassembled WGS sequence"/>
</dbReference>
<evidence type="ECO:0000256" key="2">
    <source>
        <dbReference type="ARBA" id="ARBA00007663"/>
    </source>
</evidence>
<dbReference type="FunFam" id="3.90.870.10:FF:000009">
    <property type="entry name" value="Threonylcarbamoyl-AMP synthase, putative"/>
    <property type="match status" value="1"/>
</dbReference>
<dbReference type="PIRSF" id="PIRSF004930">
    <property type="entry name" value="Tln_factor_SUA5"/>
    <property type="match status" value="1"/>
</dbReference>
<keyword evidence="10 13" id="KW-0067">ATP-binding</keyword>
<dbReference type="PANTHER" id="PTHR17490:SF16">
    <property type="entry name" value="THREONYLCARBAMOYL-AMP SYNTHASE"/>
    <property type="match status" value="1"/>
</dbReference>
<feature type="binding site" evidence="14">
    <location>
        <position position="52"/>
    </location>
    <ligand>
        <name>ATP</name>
        <dbReference type="ChEBI" id="CHEBI:30616"/>
    </ligand>
</feature>
<reference evidence="16 17" key="1">
    <citation type="journal article" date="2014" name="Int. J. Syst. Evol. Microbiol.">
        <title>Complete genome sequence of Corynebacterium casei LMG S-19264T (=DSM 44701T), isolated from a smear-ripened cheese.</title>
        <authorList>
            <consortium name="US DOE Joint Genome Institute (JGI-PGF)"/>
            <person name="Walter F."/>
            <person name="Albersmeier A."/>
            <person name="Kalinowski J."/>
            <person name="Ruckert C."/>
        </authorList>
    </citation>
    <scope>NUCLEOTIDE SEQUENCE [LARGE SCALE GENOMIC DNA]</scope>
    <source>
        <strain evidence="16 17">CGMCC 1.12925</strain>
    </source>
</reference>
<dbReference type="GO" id="GO:0061710">
    <property type="term" value="F:L-threonylcarbamoyladenylate synthase"/>
    <property type="evidence" value="ECO:0007669"/>
    <property type="project" value="UniProtKB-EC"/>
</dbReference>
<evidence type="ECO:0000256" key="4">
    <source>
        <dbReference type="ARBA" id="ARBA00015492"/>
    </source>
</evidence>
<dbReference type="GO" id="GO:0000049">
    <property type="term" value="F:tRNA binding"/>
    <property type="evidence" value="ECO:0007669"/>
    <property type="project" value="TreeGrafter"/>
</dbReference>
<dbReference type="GO" id="GO:0005524">
    <property type="term" value="F:ATP binding"/>
    <property type="evidence" value="ECO:0007669"/>
    <property type="project" value="UniProtKB-UniRule"/>
</dbReference>
<organism evidence="16 17">
    <name type="scientific">Psychroflexus salis</name>
    <dbReference type="NCBI Taxonomy" id="1526574"/>
    <lineage>
        <taxon>Bacteria</taxon>
        <taxon>Pseudomonadati</taxon>
        <taxon>Bacteroidota</taxon>
        <taxon>Flavobacteriia</taxon>
        <taxon>Flavobacteriales</taxon>
        <taxon>Flavobacteriaceae</taxon>
        <taxon>Psychroflexus</taxon>
    </lineage>
</organism>
<feature type="binding site" evidence="14">
    <location>
        <position position="131"/>
    </location>
    <ligand>
        <name>L-threonine</name>
        <dbReference type="ChEBI" id="CHEBI:57926"/>
    </ligand>
</feature>
<dbReference type="AlphaFoldDB" id="A0A916ZXP5"/>
<feature type="binding site" evidence="14">
    <location>
        <position position="133"/>
    </location>
    <ligand>
        <name>ATP</name>
        <dbReference type="ChEBI" id="CHEBI:30616"/>
    </ligand>
</feature>
<keyword evidence="8 13" id="KW-0548">Nucleotidyltransferase</keyword>
<evidence type="ECO:0000256" key="1">
    <source>
        <dbReference type="ARBA" id="ARBA00004496"/>
    </source>
</evidence>
<gene>
    <name evidence="16" type="ORF">GCM10010831_19040</name>
</gene>
<evidence type="ECO:0000256" key="8">
    <source>
        <dbReference type="ARBA" id="ARBA00022695"/>
    </source>
</evidence>
<keyword evidence="17" id="KW-1185">Reference proteome</keyword>
<protein>
    <recommendedName>
        <fullName evidence="4 13">Threonylcarbamoyl-AMP synthase</fullName>
        <shortName evidence="13">TC-AMP synthase</shortName>
        <ecNumber evidence="3 13">2.7.7.87</ecNumber>
    </recommendedName>
    <alternativeName>
        <fullName evidence="11 13">L-threonylcarbamoyladenylate synthase</fullName>
    </alternativeName>
</protein>
<evidence type="ECO:0000256" key="10">
    <source>
        <dbReference type="ARBA" id="ARBA00022840"/>
    </source>
</evidence>
<evidence type="ECO:0000313" key="17">
    <source>
        <dbReference type="Proteomes" id="UP000599688"/>
    </source>
</evidence>
<evidence type="ECO:0000256" key="7">
    <source>
        <dbReference type="ARBA" id="ARBA00022694"/>
    </source>
</evidence>
<name>A0A916ZXP5_9FLAO</name>
<feature type="binding site" evidence="14">
    <location>
        <position position="48"/>
    </location>
    <ligand>
        <name>ATP</name>
        <dbReference type="ChEBI" id="CHEBI:30616"/>
    </ligand>
</feature>
<dbReference type="EC" id="2.7.7.87" evidence="3 13"/>
<accession>A0A916ZXP5</accession>
<dbReference type="InterPro" id="IPR050156">
    <property type="entry name" value="TC-AMP_synthase_SUA5"/>
</dbReference>
<comment type="caution">
    <text evidence="16">The sequence shown here is derived from an EMBL/GenBank/DDBJ whole genome shotgun (WGS) entry which is preliminary data.</text>
</comment>
<feature type="binding site" evidence="14">
    <location>
        <position position="111"/>
    </location>
    <ligand>
        <name>L-threonine</name>
        <dbReference type="ChEBI" id="CHEBI:57926"/>
    </ligand>
</feature>